<evidence type="ECO:0000256" key="1">
    <source>
        <dbReference type="ARBA" id="ARBA00005187"/>
    </source>
</evidence>
<dbReference type="Gene3D" id="3.60.20.10">
    <property type="entry name" value="Glutamine Phosphoribosylpyrophosphate, subunit 1, domain 1"/>
    <property type="match status" value="1"/>
</dbReference>
<evidence type="ECO:0000256" key="7">
    <source>
        <dbReference type="ARBA" id="ARBA00048741"/>
    </source>
</evidence>
<dbReference type="InterPro" id="IPR017932">
    <property type="entry name" value="GATase_2_dom"/>
</dbReference>
<dbReference type="InterPro" id="IPR014729">
    <property type="entry name" value="Rossmann-like_a/b/a_fold"/>
</dbReference>
<dbReference type="InterPro" id="IPR033738">
    <property type="entry name" value="AsnB_N"/>
</dbReference>
<comment type="similarity">
    <text evidence="2">Belongs to the asparagine synthetase family.</text>
</comment>
<organism evidence="9 10">
    <name type="scientific">Alteromonas gilva</name>
    <dbReference type="NCBI Taxonomy" id="2987522"/>
    <lineage>
        <taxon>Bacteria</taxon>
        <taxon>Pseudomonadati</taxon>
        <taxon>Pseudomonadota</taxon>
        <taxon>Gammaproteobacteria</taxon>
        <taxon>Alteromonadales</taxon>
        <taxon>Alteromonadaceae</taxon>
        <taxon>Alteromonas/Salinimonas group</taxon>
        <taxon>Alteromonas</taxon>
    </lineage>
</organism>
<dbReference type="InterPro" id="IPR029055">
    <property type="entry name" value="Ntn_hydrolases_N"/>
</dbReference>
<dbReference type="Pfam" id="PF00733">
    <property type="entry name" value="Asn_synthase"/>
    <property type="match status" value="1"/>
</dbReference>
<keyword evidence="5" id="KW-0067">ATP-binding</keyword>
<dbReference type="PANTHER" id="PTHR43284:SF1">
    <property type="entry name" value="ASPARAGINE SYNTHETASE"/>
    <property type="match status" value="1"/>
</dbReference>
<dbReference type="Pfam" id="PF13537">
    <property type="entry name" value="GATase_7"/>
    <property type="match status" value="1"/>
</dbReference>
<dbReference type="PROSITE" id="PS51278">
    <property type="entry name" value="GATASE_TYPE_2"/>
    <property type="match status" value="1"/>
</dbReference>
<evidence type="ECO:0000259" key="8">
    <source>
        <dbReference type="PROSITE" id="PS51278"/>
    </source>
</evidence>
<sequence>MCGISGLFSRTELPVTGLDKLKSINRAQAHRGPDSEGYYHNRHVALGHRRLSIIDLEGGHQPIFNEDDSVVVVFNGEIFNHKEIAAELVQQGHVFSTHSDTETIVHAWEEWGVDCLARLRGMFAFILWDENRQQLFVARDRLGVKPLYYSHFTEGTIGFSSELKGLKAHPLFCRELNTSAIEEYLAFGYVPDPKSIYAQTFKLEAGHYLLLDVNGPQSALEPQQYWDLPWDRTAASSTDWQADLIKHFKEAVEVRLEADVPLGAFLSGGVDSSAVVAFMALANQDKPVTTCAIGFDVQDFDETDFAQKVADKYATQHSVEMVDHTDFALIDKLVQIYDEPYADSSALPTYKVCEMARKHVTVALSGDGGDELFAGYRRYKLHLAEEKVRNKVPALFRKLLFKPLGRLYPKLDWAPQFLRAKTTFQSLAMNTSEAFMNSMSKLRSDERDALYSTSFKSKLKGYSANAVYQRYLKDKRFSDPLKLIQYLDYKTWLVGDANTKVDRSSMANGLEVRSPFMDHRLVEWAFLVPSSENISKGETKCLLKKALEPYVPHDNLYRDKMGFSVPLADWLRGPLKDRMFAVLQSKAIQDSGIFNPAELNKKMHQHVSGKFDHSAALWTLLMLGLFLQNESEEQH</sequence>
<dbReference type="InterPro" id="IPR006426">
    <property type="entry name" value="Asn_synth_AEB"/>
</dbReference>
<dbReference type="Proteomes" id="UP001218788">
    <property type="component" value="Unassembled WGS sequence"/>
</dbReference>
<dbReference type="NCBIfam" id="TIGR03108">
    <property type="entry name" value="eps_aminotran_1"/>
    <property type="match status" value="1"/>
</dbReference>
<protein>
    <recommendedName>
        <fullName evidence="3">asparagine synthase (glutamine-hydrolyzing)</fullName>
        <ecNumber evidence="3">6.3.5.4</ecNumber>
    </recommendedName>
</protein>
<gene>
    <name evidence="9" type="ORF">OIK42_06060</name>
</gene>
<comment type="catalytic activity">
    <reaction evidence="7">
        <text>L-aspartate + L-glutamine + ATP + H2O = L-asparagine + L-glutamate + AMP + diphosphate + H(+)</text>
        <dbReference type="Rhea" id="RHEA:12228"/>
        <dbReference type="ChEBI" id="CHEBI:15377"/>
        <dbReference type="ChEBI" id="CHEBI:15378"/>
        <dbReference type="ChEBI" id="CHEBI:29985"/>
        <dbReference type="ChEBI" id="CHEBI:29991"/>
        <dbReference type="ChEBI" id="CHEBI:30616"/>
        <dbReference type="ChEBI" id="CHEBI:33019"/>
        <dbReference type="ChEBI" id="CHEBI:58048"/>
        <dbReference type="ChEBI" id="CHEBI:58359"/>
        <dbReference type="ChEBI" id="CHEBI:456215"/>
        <dbReference type="EC" id="6.3.5.4"/>
    </reaction>
</comment>
<dbReference type="CDD" id="cd01991">
    <property type="entry name" value="Asn_synthase_B_C"/>
    <property type="match status" value="1"/>
</dbReference>
<evidence type="ECO:0000256" key="5">
    <source>
        <dbReference type="ARBA" id="ARBA00022840"/>
    </source>
</evidence>
<dbReference type="NCBIfam" id="TIGR01536">
    <property type="entry name" value="asn_synth_AEB"/>
    <property type="match status" value="1"/>
</dbReference>
<dbReference type="RefSeq" id="WP_273639080.1">
    <property type="nucleotide sequence ID" value="NZ_JAQQXP010000001.1"/>
</dbReference>
<dbReference type="InterPro" id="IPR051786">
    <property type="entry name" value="ASN_synthetase/amidase"/>
</dbReference>
<proteinExistence type="inferred from homology"/>
<dbReference type="PIRSF" id="PIRSF001589">
    <property type="entry name" value="Asn_synthetase_glu-h"/>
    <property type="match status" value="1"/>
</dbReference>
<dbReference type="PANTHER" id="PTHR43284">
    <property type="entry name" value="ASPARAGINE SYNTHETASE (GLUTAMINE-HYDROLYZING)"/>
    <property type="match status" value="1"/>
</dbReference>
<evidence type="ECO:0000313" key="9">
    <source>
        <dbReference type="EMBL" id="MDC8830326.1"/>
    </source>
</evidence>
<dbReference type="Gene3D" id="3.40.50.620">
    <property type="entry name" value="HUPs"/>
    <property type="match status" value="1"/>
</dbReference>
<evidence type="ECO:0000256" key="3">
    <source>
        <dbReference type="ARBA" id="ARBA00012737"/>
    </source>
</evidence>
<dbReference type="InterPro" id="IPR001962">
    <property type="entry name" value="Asn_synthase"/>
</dbReference>
<evidence type="ECO:0000256" key="4">
    <source>
        <dbReference type="ARBA" id="ARBA00022741"/>
    </source>
</evidence>
<dbReference type="EMBL" id="JAQQXP010000001">
    <property type="protein sequence ID" value="MDC8830326.1"/>
    <property type="molecule type" value="Genomic_DNA"/>
</dbReference>
<keyword evidence="6" id="KW-0315">Glutamine amidotransferase</keyword>
<evidence type="ECO:0000256" key="2">
    <source>
        <dbReference type="ARBA" id="ARBA00005752"/>
    </source>
</evidence>
<name>A0ABT5KZX6_9ALTE</name>
<dbReference type="CDD" id="cd00712">
    <property type="entry name" value="AsnB"/>
    <property type="match status" value="1"/>
</dbReference>
<dbReference type="SUPFAM" id="SSF52402">
    <property type="entry name" value="Adenine nucleotide alpha hydrolases-like"/>
    <property type="match status" value="1"/>
</dbReference>
<accession>A0ABT5KZX6</accession>
<evidence type="ECO:0000256" key="6">
    <source>
        <dbReference type="ARBA" id="ARBA00022962"/>
    </source>
</evidence>
<feature type="domain" description="Glutamine amidotransferase type-2" evidence="8">
    <location>
        <begin position="2"/>
        <end position="214"/>
    </location>
</feature>
<dbReference type="SUPFAM" id="SSF56235">
    <property type="entry name" value="N-terminal nucleophile aminohydrolases (Ntn hydrolases)"/>
    <property type="match status" value="1"/>
</dbReference>
<comment type="caution">
    <text evidence="9">The sequence shown here is derived from an EMBL/GenBank/DDBJ whole genome shotgun (WGS) entry which is preliminary data.</text>
</comment>
<evidence type="ECO:0000313" key="10">
    <source>
        <dbReference type="Proteomes" id="UP001218788"/>
    </source>
</evidence>
<keyword evidence="4" id="KW-0547">Nucleotide-binding</keyword>
<dbReference type="EC" id="6.3.5.4" evidence="3"/>
<dbReference type="InterPro" id="IPR017539">
    <property type="entry name" value="XrtA_amidotfase"/>
</dbReference>
<comment type="pathway">
    <text evidence="1">Amino-acid biosynthesis; L-asparagine biosynthesis; L-asparagine from L-aspartate (L-Gln route): step 1/1.</text>
</comment>
<reference evidence="9 10" key="1">
    <citation type="submission" date="2022-10" db="EMBL/GenBank/DDBJ databases">
        <title>Alteromonas sp. chi3 Genome sequencing.</title>
        <authorList>
            <person name="Park S."/>
        </authorList>
    </citation>
    <scope>NUCLEOTIDE SEQUENCE [LARGE SCALE GENOMIC DNA]</scope>
    <source>
        <strain evidence="10">chi3</strain>
    </source>
</reference>
<keyword evidence="10" id="KW-1185">Reference proteome</keyword>